<dbReference type="Proteomes" id="UP000798808">
    <property type="component" value="Unassembled WGS sequence"/>
</dbReference>
<sequence>MKTLHFTITILLLFNSGLVWGQSSLDEIREYYYKYKANEKTYEIATLNREFDDVHQAFTFYHNADKLYYVIFEHSSEFQGFSKEYFFKDDELFFIYTAESGENYFEEPVRKCWQTDYRYYLIDEKPIQILFKEGQLEGSFNLDSLMATIPNKNIYPQDRANLGLELENGRALFEIFRGLSEYR</sequence>
<comment type="caution">
    <text evidence="1">The sequence shown here is derived from an EMBL/GenBank/DDBJ whole genome shotgun (WGS) entry which is preliminary data.</text>
</comment>
<keyword evidence="2" id="KW-1185">Reference proteome</keyword>
<reference evidence="1 2" key="1">
    <citation type="submission" date="2019-02" db="EMBL/GenBank/DDBJ databases">
        <authorList>
            <person name="Goldberg S.R."/>
            <person name="Haltli B.A."/>
            <person name="Correa H."/>
            <person name="Russell K.G."/>
        </authorList>
    </citation>
    <scope>NUCLEOTIDE SEQUENCE [LARGE SCALE GENOMIC DNA]</scope>
    <source>
        <strain evidence="1 2">JCM 16186</strain>
    </source>
</reference>
<evidence type="ECO:0000313" key="1">
    <source>
        <dbReference type="EMBL" id="MTI24587.1"/>
    </source>
</evidence>
<protein>
    <recommendedName>
        <fullName evidence="3">GLPGLI family protein</fullName>
    </recommendedName>
</protein>
<evidence type="ECO:0008006" key="3">
    <source>
        <dbReference type="Google" id="ProtNLM"/>
    </source>
</evidence>
<organism evidence="1 2">
    <name type="scientific">Fulvivirga kasyanovii</name>
    <dbReference type="NCBI Taxonomy" id="396812"/>
    <lineage>
        <taxon>Bacteria</taxon>
        <taxon>Pseudomonadati</taxon>
        <taxon>Bacteroidota</taxon>
        <taxon>Cytophagia</taxon>
        <taxon>Cytophagales</taxon>
        <taxon>Fulvivirgaceae</taxon>
        <taxon>Fulvivirga</taxon>
    </lineage>
</organism>
<accession>A0ABW9RKH2</accession>
<dbReference type="RefSeq" id="WP_155170630.1">
    <property type="nucleotide sequence ID" value="NZ_BAAAFL010000021.1"/>
</dbReference>
<name>A0ABW9RKH2_9BACT</name>
<gene>
    <name evidence="1" type="ORF">E1163_06495</name>
</gene>
<evidence type="ECO:0000313" key="2">
    <source>
        <dbReference type="Proteomes" id="UP000798808"/>
    </source>
</evidence>
<proteinExistence type="predicted"/>
<dbReference type="EMBL" id="SMLW01000431">
    <property type="protein sequence ID" value="MTI24587.1"/>
    <property type="molecule type" value="Genomic_DNA"/>
</dbReference>